<dbReference type="InterPro" id="IPR013538">
    <property type="entry name" value="ASHA1/2-like_C"/>
</dbReference>
<keyword evidence="4" id="KW-1185">Reference proteome</keyword>
<comment type="caution">
    <text evidence="3">The sequence shown here is derived from an EMBL/GenBank/DDBJ whole genome shotgun (WGS) entry which is preliminary data.</text>
</comment>
<organism evidence="3 4">
    <name type="scientific">Prescottella agglutinans</name>
    <dbReference type="NCBI Taxonomy" id="1644129"/>
    <lineage>
        <taxon>Bacteria</taxon>
        <taxon>Bacillati</taxon>
        <taxon>Actinomycetota</taxon>
        <taxon>Actinomycetes</taxon>
        <taxon>Mycobacteriales</taxon>
        <taxon>Nocardiaceae</taxon>
        <taxon>Prescottella</taxon>
    </lineage>
</organism>
<dbReference type="RefSeq" id="WP_280762362.1">
    <property type="nucleotide sequence ID" value="NZ_JARXVC010000012.1"/>
</dbReference>
<evidence type="ECO:0000256" key="1">
    <source>
        <dbReference type="ARBA" id="ARBA00006817"/>
    </source>
</evidence>
<dbReference type="InterPro" id="IPR023393">
    <property type="entry name" value="START-like_dom_sf"/>
</dbReference>
<evidence type="ECO:0000313" key="4">
    <source>
        <dbReference type="Proteomes" id="UP001160334"/>
    </source>
</evidence>
<reference evidence="3 4" key="1">
    <citation type="submission" date="2023-04" db="EMBL/GenBank/DDBJ databases">
        <title>Forest soil microbial communities from Buena Vista Peninsula, Colon Province, Panama.</title>
        <authorList>
            <person name="Bouskill N."/>
        </authorList>
    </citation>
    <scope>NUCLEOTIDE SEQUENCE [LARGE SCALE GENOMIC DNA]</scope>
    <source>
        <strain evidence="3 4">CFH S0262</strain>
    </source>
</reference>
<dbReference type="SUPFAM" id="SSF55961">
    <property type="entry name" value="Bet v1-like"/>
    <property type="match status" value="1"/>
</dbReference>
<accession>A0ABT6MGV5</accession>
<protein>
    <submittedName>
        <fullName evidence="3">Uncharacterized protein YndB with AHSA1/START domain</fullName>
    </submittedName>
</protein>
<dbReference type="Proteomes" id="UP001160334">
    <property type="component" value="Unassembled WGS sequence"/>
</dbReference>
<dbReference type="Gene3D" id="3.30.530.20">
    <property type="match status" value="1"/>
</dbReference>
<feature type="domain" description="Activator of Hsp90 ATPase homologue 1/2-like C-terminal" evidence="2">
    <location>
        <begin position="25"/>
        <end position="155"/>
    </location>
</feature>
<gene>
    <name evidence="3" type="ORF">M2280_004337</name>
</gene>
<proteinExistence type="inferred from homology"/>
<dbReference type="Pfam" id="PF08327">
    <property type="entry name" value="AHSA1"/>
    <property type="match status" value="1"/>
</dbReference>
<sequence length="159" mass="17915">MTDRTPAATVTTPGERGLHIERTLNAPRDRVWAAYNEPESIAQWWGRGNKVDIETWEPEPGGHWRFVEHHDGRADGFEGRFREISPENRVVRSFEWDGMPAHVCIETMELVDLGDGRTKVVIDSLFMTAEDRDGMVQSGMEEGMNASFAALDALLARTS</sequence>
<evidence type="ECO:0000313" key="3">
    <source>
        <dbReference type="EMBL" id="MDH6283094.1"/>
    </source>
</evidence>
<evidence type="ECO:0000259" key="2">
    <source>
        <dbReference type="Pfam" id="PF08327"/>
    </source>
</evidence>
<dbReference type="EMBL" id="JARXVC010000012">
    <property type="protein sequence ID" value="MDH6283094.1"/>
    <property type="molecule type" value="Genomic_DNA"/>
</dbReference>
<name>A0ABT6MGV5_9NOCA</name>
<comment type="similarity">
    <text evidence="1">Belongs to the AHA1 family.</text>
</comment>